<dbReference type="AlphaFoldDB" id="A0A0B7AYC0"/>
<feature type="signal peptide" evidence="1">
    <location>
        <begin position="1"/>
        <end position="18"/>
    </location>
</feature>
<dbReference type="EMBL" id="HACG01038935">
    <property type="protein sequence ID" value="CEK85800.1"/>
    <property type="molecule type" value="Transcribed_RNA"/>
</dbReference>
<feature type="non-terminal residue" evidence="2">
    <location>
        <position position="1"/>
    </location>
</feature>
<dbReference type="EMBL" id="HACG01038934">
    <property type="protein sequence ID" value="CEK85799.1"/>
    <property type="molecule type" value="Transcribed_RNA"/>
</dbReference>
<gene>
    <name evidence="2" type="primary">ORF150274</name>
    <name evidence="3" type="synonym">ORF150275</name>
    <name evidence="4" type="synonym">ORF150276</name>
</gene>
<organism evidence="2">
    <name type="scientific">Arion vulgaris</name>
    <dbReference type="NCBI Taxonomy" id="1028688"/>
    <lineage>
        <taxon>Eukaryota</taxon>
        <taxon>Metazoa</taxon>
        <taxon>Spiralia</taxon>
        <taxon>Lophotrochozoa</taxon>
        <taxon>Mollusca</taxon>
        <taxon>Gastropoda</taxon>
        <taxon>Heterobranchia</taxon>
        <taxon>Euthyneura</taxon>
        <taxon>Panpulmonata</taxon>
        <taxon>Eupulmonata</taxon>
        <taxon>Stylommatophora</taxon>
        <taxon>Helicina</taxon>
        <taxon>Arionoidea</taxon>
        <taxon>Arionidae</taxon>
        <taxon>Arion</taxon>
    </lineage>
</organism>
<protein>
    <submittedName>
        <fullName evidence="2">Uncharacterized protein</fullName>
    </submittedName>
</protein>
<name>A0A0B7AYC0_9EUPU</name>
<evidence type="ECO:0000313" key="4">
    <source>
        <dbReference type="EMBL" id="CEK85800.1"/>
    </source>
</evidence>
<evidence type="ECO:0000313" key="3">
    <source>
        <dbReference type="EMBL" id="CEK85799.1"/>
    </source>
</evidence>
<evidence type="ECO:0000256" key="1">
    <source>
        <dbReference type="SAM" id="SignalP"/>
    </source>
</evidence>
<proteinExistence type="predicted"/>
<keyword evidence="1" id="KW-0732">Signal</keyword>
<accession>A0A0B7AYC0</accession>
<dbReference type="EMBL" id="HACG01038933">
    <property type="protein sequence ID" value="CEK85798.1"/>
    <property type="molecule type" value="Transcribed_RNA"/>
</dbReference>
<reference evidence="2" key="1">
    <citation type="submission" date="2014-12" db="EMBL/GenBank/DDBJ databases">
        <title>Insight into the proteome of Arion vulgaris.</title>
        <authorList>
            <person name="Aradska J."/>
            <person name="Bulat T."/>
            <person name="Smidak R."/>
            <person name="Sarate P."/>
            <person name="Gangsoo J."/>
            <person name="Sialana F."/>
            <person name="Bilban M."/>
            <person name="Lubec G."/>
        </authorList>
    </citation>
    <scope>NUCLEOTIDE SEQUENCE</scope>
    <source>
        <tissue evidence="2">Skin</tissue>
    </source>
</reference>
<evidence type="ECO:0000313" key="2">
    <source>
        <dbReference type="EMBL" id="CEK85798.1"/>
    </source>
</evidence>
<sequence length="63" mass="7173">LFHFWGGLVQLIVSNVLDMWLFRTERVEGFMSTSIIGELKMQWGEGCGDREHPLVSQQPPLVG</sequence>
<feature type="chain" id="PRO_5007391444" evidence="1">
    <location>
        <begin position="19"/>
        <end position="63"/>
    </location>
</feature>